<gene>
    <name evidence="2" type="ORF">F7Q99_32420</name>
</gene>
<sequence length="279" mass="31539">MNKKTVDPTSSPWAPFGIQLRRSREAAGLKQEELAPLCECSPSHLSYVELAHRPPSRSLAELADKALQTGGTLMLMWWQLKHTAILEGFPEYARYEALAEQIRIFEIDVIPGLLQTRAYATAIEMGYARQGGATLEQAEERIEFRLARQQVLERIPTPLLHTVLDESCLRRIVGGRDVMVGQLLHLEQMAKRPNVVIQVAPYSLGENRPFTRVAHLLTMPNRKILAYGEIEQRGYIDRDSQSVAALTKSYDRLAVEALGQAESLTLIRSARRDFEWMST</sequence>
<dbReference type="PROSITE" id="PS50943">
    <property type="entry name" value="HTH_CROC1"/>
    <property type="match status" value="1"/>
</dbReference>
<protein>
    <submittedName>
        <fullName evidence="2">Helix-turn-helix domain-containing protein</fullName>
    </submittedName>
</protein>
<dbReference type="CDD" id="cd00093">
    <property type="entry name" value="HTH_XRE"/>
    <property type="match status" value="1"/>
</dbReference>
<comment type="caution">
    <text evidence="2">The sequence shown here is derived from an EMBL/GenBank/DDBJ whole genome shotgun (WGS) entry which is preliminary data.</text>
</comment>
<evidence type="ECO:0000313" key="2">
    <source>
        <dbReference type="EMBL" id="MQS16768.1"/>
    </source>
</evidence>
<dbReference type="RefSeq" id="WP_153468277.1">
    <property type="nucleotide sequence ID" value="NZ_WBOF01000003.1"/>
</dbReference>
<dbReference type="SMART" id="SM00530">
    <property type="entry name" value="HTH_XRE"/>
    <property type="match status" value="1"/>
</dbReference>
<dbReference type="Gene3D" id="1.10.260.40">
    <property type="entry name" value="lambda repressor-like DNA-binding domains"/>
    <property type="match status" value="1"/>
</dbReference>
<dbReference type="SUPFAM" id="SSF47413">
    <property type="entry name" value="lambda repressor-like DNA-binding domains"/>
    <property type="match status" value="1"/>
</dbReference>
<dbReference type="EMBL" id="WBOF01000003">
    <property type="protein sequence ID" value="MQS16768.1"/>
    <property type="molecule type" value="Genomic_DNA"/>
</dbReference>
<dbReference type="InterPro" id="IPR010982">
    <property type="entry name" value="Lambda_DNA-bd_dom_sf"/>
</dbReference>
<feature type="domain" description="HTH cro/C1-type" evidence="1">
    <location>
        <begin position="20"/>
        <end position="73"/>
    </location>
</feature>
<name>A0A6N7L2N3_9ACTN</name>
<evidence type="ECO:0000313" key="3">
    <source>
        <dbReference type="Proteomes" id="UP000450000"/>
    </source>
</evidence>
<dbReference type="OrthoDB" id="2897536at2"/>
<dbReference type="Pfam" id="PF13560">
    <property type="entry name" value="HTH_31"/>
    <property type="match status" value="1"/>
</dbReference>
<keyword evidence="3" id="KW-1185">Reference proteome</keyword>
<accession>A0A6N7L2N3</accession>
<dbReference type="AlphaFoldDB" id="A0A6N7L2N3"/>
<dbReference type="Proteomes" id="UP000450000">
    <property type="component" value="Unassembled WGS sequence"/>
</dbReference>
<dbReference type="InterPro" id="IPR043917">
    <property type="entry name" value="DUF5753"/>
</dbReference>
<evidence type="ECO:0000259" key="1">
    <source>
        <dbReference type="PROSITE" id="PS50943"/>
    </source>
</evidence>
<organism evidence="2 3">
    <name type="scientific">Streptomyces kaniharaensis</name>
    <dbReference type="NCBI Taxonomy" id="212423"/>
    <lineage>
        <taxon>Bacteria</taxon>
        <taxon>Bacillati</taxon>
        <taxon>Actinomycetota</taxon>
        <taxon>Actinomycetes</taxon>
        <taxon>Kitasatosporales</taxon>
        <taxon>Streptomycetaceae</taxon>
        <taxon>Streptomyces</taxon>
    </lineage>
</organism>
<dbReference type="InterPro" id="IPR001387">
    <property type="entry name" value="Cro/C1-type_HTH"/>
</dbReference>
<dbReference type="GO" id="GO:0003677">
    <property type="term" value="F:DNA binding"/>
    <property type="evidence" value="ECO:0007669"/>
    <property type="project" value="InterPro"/>
</dbReference>
<reference evidence="2 3" key="1">
    <citation type="submission" date="2019-09" db="EMBL/GenBank/DDBJ databases">
        <title>Genome Sequences of Streptomyces kaniharaensis ATCC 21070.</title>
        <authorList>
            <person name="Zhu W."/>
            <person name="De Crecy-Lagard V."/>
            <person name="Richards N.G."/>
        </authorList>
    </citation>
    <scope>NUCLEOTIDE SEQUENCE [LARGE SCALE GENOMIC DNA]</scope>
    <source>
        <strain evidence="2 3">SF-557</strain>
    </source>
</reference>
<proteinExistence type="predicted"/>
<dbReference type="Pfam" id="PF19054">
    <property type="entry name" value="DUF5753"/>
    <property type="match status" value="1"/>
</dbReference>